<comment type="caution">
    <text evidence="2">The sequence shown here is derived from an EMBL/GenBank/DDBJ whole genome shotgun (WGS) entry which is preliminary data.</text>
</comment>
<dbReference type="PANTHER" id="PTHR46504:SF2">
    <property type="entry name" value="TRNASE Z TRZ1"/>
    <property type="match status" value="1"/>
</dbReference>
<dbReference type="SUPFAM" id="SSF56281">
    <property type="entry name" value="Metallo-hydrolase/oxidoreductase"/>
    <property type="match status" value="1"/>
</dbReference>
<dbReference type="AlphaFoldDB" id="A0A7Y4MRH3"/>
<name>A0A7Y4MRH3_MYXXA</name>
<protein>
    <submittedName>
        <fullName evidence="2">MBL fold metallo-hydrolase</fullName>
    </submittedName>
</protein>
<feature type="domain" description="Metallo-beta-lactamase" evidence="1">
    <location>
        <begin position="69"/>
        <end position="269"/>
    </location>
</feature>
<sequence>MRASWPSRGLSSRVSSMPRIVSVPMLTEVQAGPYTVRGVSVGGVYTSLQVPELDVVLDVGLPIRSFCGSDRIFLSHAHPDHASGLGSLLGIRRLIGKGAPQVFLPAEIEANVQASLAVMSRLHHTSMEVNTVPMLPGDVRPLGQGLFVRAFRTHHPVPSLGYQFFRRVAKLRLEHQSLPPQEIARRRRAGEALFDEVERLELAYATDTLSRVLDTEPGLFDSRVLILECTFVDARHSVQDAQAKAHLHLDELLARADQFRNEALVLMHFSQALPPESVHATLRERLPPSLAERVRVFAPESGRWFG</sequence>
<dbReference type="Gene3D" id="3.60.15.10">
    <property type="entry name" value="Ribonuclease Z/Hydroxyacylglutathione hydrolase-like"/>
    <property type="match status" value="1"/>
</dbReference>
<dbReference type="Pfam" id="PF12706">
    <property type="entry name" value="Lactamase_B_2"/>
    <property type="match status" value="1"/>
</dbReference>
<keyword evidence="2" id="KW-0378">Hydrolase</keyword>
<gene>
    <name evidence="2" type="ORF">HNV28_14160</name>
</gene>
<proteinExistence type="predicted"/>
<organism evidence="2 3">
    <name type="scientific">Myxococcus xanthus</name>
    <dbReference type="NCBI Taxonomy" id="34"/>
    <lineage>
        <taxon>Bacteria</taxon>
        <taxon>Pseudomonadati</taxon>
        <taxon>Myxococcota</taxon>
        <taxon>Myxococcia</taxon>
        <taxon>Myxococcales</taxon>
        <taxon>Cystobacterineae</taxon>
        <taxon>Myxococcaceae</taxon>
        <taxon>Myxococcus</taxon>
    </lineage>
</organism>
<dbReference type="InterPro" id="IPR001279">
    <property type="entry name" value="Metallo-B-lactamas"/>
</dbReference>
<evidence type="ECO:0000313" key="2">
    <source>
        <dbReference type="EMBL" id="NOJ79470.1"/>
    </source>
</evidence>
<accession>A0A7Y4MRH3</accession>
<evidence type="ECO:0000259" key="1">
    <source>
        <dbReference type="Pfam" id="PF12706"/>
    </source>
</evidence>
<dbReference type="Proteomes" id="UP000533080">
    <property type="component" value="Unassembled WGS sequence"/>
</dbReference>
<evidence type="ECO:0000313" key="3">
    <source>
        <dbReference type="Proteomes" id="UP000533080"/>
    </source>
</evidence>
<dbReference type="InterPro" id="IPR036866">
    <property type="entry name" value="RibonucZ/Hydroxyglut_hydro"/>
</dbReference>
<dbReference type="GO" id="GO:0016787">
    <property type="term" value="F:hydrolase activity"/>
    <property type="evidence" value="ECO:0007669"/>
    <property type="project" value="UniProtKB-KW"/>
</dbReference>
<dbReference type="PANTHER" id="PTHR46504">
    <property type="entry name" value="TRNASE Z TRZ1"/>
    <property type="match status" value="1"/>
</dbReference>
<dbReference type="EMBL" id="JABFNT010000039">
    <property type="protein sequence ID" value="NOJ79470.1"/>
    <property type="molecule type" value="Genomic_DNA"/>
</dbReference>
<reference evidence="2 3" key="1">
    <citation type="submission" date="2020-05" db="EMBL/GenBank/DDBJ databases">
        <authorList>
            <person name="Whitworth D."/>
        </authorList>
    </citation>
    <scope>NUCLEOTIDE SEQUENCE [LARGE SCALE GENOMIC DNA]</scope>
    <source>
        <strain evidence="2 3">AM005</strain>
    </source>
</reference>